<organism evidence="1 2">
    <name type="scientific">Cladophialophora carrionii</name>
    <dbReference type="NCBI Taxonomy" id="86049"/>
    <lineage>
        <taxon>Eukaryota</taxon>
        <taxon>Fungi</taxon>
        <taxon>Dikarya</taxon>
        <taxon>Ascomycota</taxon>
        <taxon>Pezizomycotina</taxon>
        <taxon>Eurotiomycetes</taxon>
        <taxon>Chaetothyriomycetidae</taxon>
        <taxon>Chaetothyriales</taxon>
        <taxon>Herpotrichiellaceae</taxon>
        <taxon>Cladophialophora</taxon>
    </lineage>
</organism>
<gene>
    <name evidence="1" type="ORF">CLCR_08821</name>
</gene>
<dbReference type="PANTHER" id="PTHR47784">
    <property type="entry name" value="STEROL UPTAKE CONTROL PROTEIN 2"/>
    <property type="match status" value="1"/>
</dbReference>
<dbReference type="AlphaFoldDB" id="A0A1C1CT64"/>
<dbReference type="OrthoDB" id="5295362at2759"/>
<name>A0A1C1CT64_9EURO</name>
<dbReference type="PANTHER" id="PTHR47784:SF5">
    <property type="entry name" value="STEROL UPTAKE CONTROL PROTEIN 2"/>
    <property type="match status" value="1"/>
</dbReference>
<dbReference type="VEuPathDB" id="FungiDB:CLCR_08821"/>
<evidence type="ECO:0000313" key="2">
    <source>
        <dbReference type="Proteomes" id="UP000094526"/>
    </source>
</evidence>
<dbReference type="InterPro" id="IPR053157">
    <property type="entry name" value="Sterol_Uptake_Regulator"/>
</dbReference>
<accession>A0A1C1CT64</accession>
<dbReference type="Proteomes" id="UP000094526">
    <property type="component" value="Unassembled WGS sequence"/>
</dbReference>
<evidence type="ECO:0008006" key="3">
    <source>
        <dbReference type="Google" id="ProtNLM"/>
    </source>
</evidence>
<protein>
    <recommendedName>
        <fullName evidence="3">C6 transcription factor</fullName>
    </recommendedName>
</protein>
<reference evidence="2" key="1">
    <citation type="submission" date="2015-07" db="EMBL/GenBank/DDBJ databases">
        <authorList>
            <person name="Teixeira M.M."/>
            <person name="Souza R.C."/>
            <person name="Almeida L.G."/>
            <person name="Vicente V.A."/>
            <person name="de Hoog S."/>
            <person name="Bocca A.L."/>
            <person name="de Almeida S.R."/>
            <person name="Vasconcelos A.T."/>
            <person name="Felipe M.S."/>
        </authorList>
    </citation>
    <scope>NUCLEOTIDE SEQUENCE [LARGE SCALE GENOMIC DNA]</scope>
    <source>
        <strain evidence="2">KSF</strain>
    </source>
</reference>
<proteinExistence type="predicted"/>
<dbReference type="STRING" id="86049.A0A1C1CT64"/>
<keyword evidence="2" id="KW-1185">Reference proteome</keyword>
<dbReference type="GO" id="GO:0001228">
    <property type="term" value="F:DNA-binding transcription activator activity, RNA polymerase II-specific"/>
    <property type="evidence" value="ECO:0007669"/>
    <property type="project" value="TreeGrafter"/>
</dbReference>
<sequence length="346" mass="38757">MDDESQPEEPQFPSSTRLLELQLMHRWSTVTHRSVCTPAAKDDHVWRNKLPQWALSHDFLLNGMLSLTAFEAASASVGQNRERYVTAAIEYQSVALNKFRQHLQLVQLAPHPSNSSYEPVLAFSMMLMVLALASAQFTPDTPSDAHRSAGMVQNTITHYQLIRGCGTVLGDAGEQYLASNPYVLKLTRFDDLPRLPVDSPSAVVLARLNEANERRLTRTVGEPYEARVQHVKYFEACKKSIGLLEQYFAKCTGGVDESYQGYILGWLNMAGDEYVSSIKDGDHVALLVLMLWGAVVEKFGHKVWWARRFGRLLVEEIARQVGKGDADALTREIIALAIEWVVRAGP</sequence>
<evidence type="ECO:0000313" key="1">
    <source>
        <dbReference type="EMBL" id="OCT51676.1"/>
    </source>
</evidence>
<dbReference type="eggNOG" id="ENOG502SNX9">
    <property type="taxonomic scope" value="Eukaryota"/>
</dbReference>
<comment type="caution">
    <text evidence="1">The sequence shown here is derived from an EMBL/GenBank/DDBJ whole genome shotgun (WGS) entry which is preliminary data.</text>
</comment>
<dbReference type="EMBL" id="LGRB01000009">
    <property type="protein sequence ID" value="OCT51676.1"/>
    <property type="molecule type" value="Genomic_DNA"/>
</dbReference>
<dbReference type="VEuPathDB" id="FungiDB:G647_06421"/>